<evidence type="ECO:0000256" key="5">
    <source>
        <dbReference type="ARBA" id="ARBA00022692"/>
    </source>
</evidence>
<reference evidence="9 10" key="1">
    <citation type="submission" date="2018-11" db="EMBL/GenBank/DDBJ databases">
        <authorList>
            <person name="Criscuolo A."/>
        </authorList>
    </citation>
    <scope>NUCLEOTIDE SEQUENCE [LARGE SCALE GENOMIC DNA]</scope>
    <source>
        <strain evidence="9">ACIP111625</strain>
    </source>
</reference>
<dbReference type="Pfam" id="PF01925">
    <property type="entry name" value="TauE"/>
    <property type="match status" value="1"/>
</dbReference>
<dbReference type="PANTHER" id="PTHR30269">
    <property type="entry name" value="TRANSMEMBRANE PROTEIN YFCA"/>
    <property type="match status" value="1"/>
</dbReference>
<comment type="similarity">
    <text evidence="2 8">Belongs to the 4-toluene sulfonate uptake permease (TSUP) (TC 2.A.102) family.</text>
</comment>
<keyword evidence="4 8" id="KW-1003">Cell membrane</keyword>
<dbReference type="AlphaFoldDB" id="A0A3P5XV64"/>
<protein>
    <recommendedName>
        <fullName evidence="8">Probable membrane transporter protein</fullName>
    </recommendedName>
</protein>
<dbReference type="GO" id="GO:0005886">
    <property type="term" value="C:plasma membrane"/>
    <property type="evidence" value="ECO:0007669"/>
    <property type="project" value="UniProtKB-SubCell"/>
</dbReference>
<evidence type="ECO:0000256" key="4">
    <source>
        <dbReference type="ARBA" id="ARBA00022475"/>
    </source>
</evidence>
<feature type="transmembrane region" description="Helical" evidence="8">
    <location>
        <begin position="228"/>
        <end position="245"/>
    </location>
</feature>
<dbReference type="PANTHER" id="PTHR30269:SF37">
    <property type="entry name" value="MEMBRANE TRANSPORTER PROTEIN"/>
    <property type="match status" value="1"/>
</dbReference>
<evidence type="ECO:0000256" key="3">
    <source>
        <dbReference type="ARBA" id="ARBA00022448"/>
    </source>
</evidence>
<sequence length="246" mass="25864">MPFDLSLAGAAWLAFAVFGAALVRGYSGFGFSALVVAGSALVTNPLNLVAVVMLCEMVMSLQAWRGLRCQIDWRVVRLLMAGAVIGLPPGLWLLVSLSEDAARAAISGFILAMCLVLGFGWRMRAAPGGWAVFAAGMASGAANAPGMGGLPVAAFFAAQPIPAGVFRATLVAFFPLLDLYSAPLYWLSGLLTWQSVYATLFALPLIALGNHLGSRRFLAADPKEFRRFAIGLLAVLSTMGLVKALI</sequence>
<keyword evidence="5 8" id="KW-0812">Transmembrane</keyword>
<feature type="transmembrane region" description="Helical" evidence="8">
    <location>
        <begin position="128"/>
        <end position="146"/>
    </location>
</feature>
<accession>A0A3P5XV64</accession>
<evidence type="ECO:0000256" key="8">
    <source>
        <dbReference type="RuleBase" id="RU363041"/>
    </source>
</evidence>
<keyword evidence="7 8" id="KW-0472">Membrane</keyword>
<feature type="transmembrane region" description="Helical" evidence="8">
    <location>
        <begin position="101"/>
        <end position="121"/>
    </location>
</feature>
<evidence type="ECO:0000256" key="2">
    <source>
        <dbReference type="ARBA" id="ARBA00009142"/>
    </source>
</evidence>
<dbReference type="OrthoDB" id="7644495at2"/>
<feature type="transmembrane region" description="Helical" evidence="8">
    <location>
        <begin position="75"/>
        <end position="95"/>
    </location>
</feature>
<evidence type="ECO:0000256" key="1">
    <source>
        <dbReference type="ARBA" id="ARBA00004651"/>
    </source>
</evidence>
<evidence type="ECO:0000313" key="9">
    <source>
        <dbReference type="EMBL" id="VDC32957.1"/>
    </source>
</evidence>
<feature type="transmembrane region" description="Helical" evidence="8">
    <location>
        <begin position="184"/>
        <end position="208"/>
    </location>
</feature>
<keyword evidence="10" id="KW-1185">Reference proteome</keyword>
<proteinExistence type="inferred from homology"/>
<keyword evidence="3" id="KW-0813">Transport</keyword>
<evidence type="ECO:0000256" key="7">
    <source>
        <dbReference type="ARBA" id="ARBA00023136"/>
    </source>
</evidence>
<feature type="transmembrane region" description="Helical" evidence="8">
    <location>
        <begin position="152"/>
        <end position="177"/>
    </location>
</feature>
<dbReference type="Proteomes" id="UP000277498">
    <property type="component" value="Unassembled WGS sequence"/>
</dbReference>
<evidence type="ECO:0000313" key="10">
    <source>
        <dbReference type="Proteomes" id="UP000277498"/>
    </source>
</evidence>
<dbReference type="InterPro" id="IPR052017">
    <property type="entry name" value="TSUP"/>
</dbReference>
<organism evidence="9 10">
    <name type="scientific">Pseudogemmobacter humi</name>
    <dbReference type="NCBI Taxonomy" id="2483812"/>
    <lineage>
        <taxon>Bacteria</taxon>
        <taxon>Pseudomonadati</taxon>
        <taxon>Pseudomonadota</taxon>
        <taxon>Alphaproteobacteria</taxon>
        <taxon>Rhodobacterales</taxon>
        <taxon>Paracoccaceae</taxon>
        <taxon>Pseudogemmobacter</taxon>
    </lineage>
</organism>
<comment type="subcellular location">
    <subcellularLocation>
        <location evidence="1 8">Cell membrane</location>
        <topology evidence="1 8">Multi-pass membrane protein</topology>
    </subcellularLocation>
</comment>
<dbReference type="InterPro" id="IPR002781">
    <property type="entry name" value="TM_pro_TauE-like"/>
</dbReference>
<name>A0A3P5XV64_9RHOB</name>
<dbReference type="RefSeq" id="WP_124088207.1">
    <property type="nucleotide sequence ID" value="NZ_UXAW01000097.1"/>
</dbReference>
<evidence type="ECO:0000256" key="6">
    <source>
        <dbReference type="ARBA" id="ARBA00022989"/>
    </source>
</evidence>
<keyword evidence="6 8" id="KW-1133">Transmembrane helix</keyword>
<gene>
    <name evidence="9" type="ORF">XINFAN_03509</name>
</gene>
<feature type="transmembrane region" description="Helical" evidence="8">
    <location>
        <begin position="29"/>
        <end position="54"/>
    </location>
</feature>
<dbReference type="EMBL" id="UXAW01000097">
    <property type="protein sequence ID" value="VDC32957.1"/>
    <property type="molecule type" value="Genomic_DNA"/>
</dbReference>